<dbReference type="Proteomes" id="UP000050424">
    <property type="component" value="Unassembled WGS sequence"/>
</dbReference>
<dbReference type="STRING" id="78410.A0A0P7BAB6"/>
<name>A0A0P7BAB6_9HYPO</name>
<keyword evidence="3" id="KW-1185">Reference proteome</keyword>
<reference evidence="2 3" key="1">
    <citation type="submission" date="2015-09" db="EMBL/GenBank/DDBJ databases">
        <title>Draft genome of a European isolate of the apple canker pathogen Neonectria ditissima.</title>
        <authorList>
            <person name="Gomez-Cortecero A."/>
            <person name="Harrison R.J."/>
            <person name="Armitage A.D."/>
        </authorList>
    </citation>
    <scope>NUCLEOTIDE SEQUENCE [LARGE SCALE GENOMIC DNA]</scope>
    <source>
        <strain evidence="2 3">R09/05</strain>
    </source>
</reference>
<dbReference type="AlphaFoldDB" id="A0A0P7BAB6"/>
<gene>
    <name evidence="2" type="ORF">AK830_g9048</name>
</gene>
<feature type="compositionally biased region" description="Basic and acidic residues" evidence="1">
    <location>
        <begin position="242"/>
        <end position="261"/>
    </location>
</feature>
<comment type="caution">
    <text evidence="2">The sequence shown here is derived from an EMBL/GenBank/DDBJ whole genome shotgun (WGS) entry which is preliminary data.</text>
</comment>
<evidence type="ECO:0000256" key="1">
    <source>
        <dbReference type="SAM" id="MobiDB-lite"/>
    </source>
</evidence>
<sequence length="261" mass="28798">MLISLRNVTSVTIATPLDLVSVSHPPISGLTEYDLPDALEHAGLRPWLSSELPQPKVGWPPLPEAGMYPTHLTEGHAVFAAHKHGLCENYKNLFDCWDEEEKMPLEMALVAGFTKSDLRAEVMRIEAPFDWFQSVLDSFVDLAAGLDAIGKFGSEEAFWEHVRNRLAEVVKRLPSRLTMVLLTGETATHPRFLGALRDALGNEVEAALVADGEGGDINSAFANARGSAQYSRWRQEAPVGSEEPKTCSVERGRHREAKLEL</sequence>
<dbReference type="EMBL" id="LKCW01000163">
    <property type="protein sequence ID" value="KPM37523.1"/>
    <property type="molecule type" value="Genomic_DNA"/>
</dbReference>
<feature type="region of interest" description="Disordered" evidence="1">
    <location>
        <begin position="233"/>
        <end position="261"/>
    </location>
</feature>
<protein>
    <submittedName>
        <fullName evidence="2">Uncharacterized protein</fullName>
    </submittedName>
</protein>
<organism evidence="2 3">
    <name type="scientific">Neonectria ditissima</name>
    <dbReference type="NCBI Taxonomy" id="78410"/>
    <lineage>
        <taxon>Eukaryota</taxon>
        <taxon>Fungi</taxon>
        <taxon>Dikarya</taxon>
        <taxon>Ascomycota</taxon>
        <taxon>Pezizomycotina</taxon>
        <taxon>Sordariomycetes</taxon>
        <taxon>Hypocreomycetidae</taxon>
        <taxon>Hypocreales</taxon>
        <taxon>Nectriaceae</taxon>
        <taxon>Neonectria</taxon>
    </lineage>
</organism>
<evidence type="ECO:0000313" key="2">
    <source>
        <dbReference type="EMBL" id="KPM37523.1"/>
    </source>
</evidence>
<evidence type="ECO:0000313" key="3">
    <source>
        <dbReference type="Proteomes" id="UP000050424"/>
    </source>
</evidence>
<dbReference type="OrthoDB" id="3643156at2759"/>
<proteinExistence type="predicted"/>
<accession>A0A0P7BAB6</accession>